<dbReference type="AlphaFoldDB" id="A0A3G8M384"/>
<dbReference type="Gene3D" id="3.30.1360.20">
    <property type="entry name" value="Transcriptional coactivator/pterin dehydratase"/>
    <property type="match status" value="1"/>
</dbReference>
<evidence type="ECO:0000313" key="7">
    <source>
        <dbReference type="Proteomes" id="UP000273982"/>
    </source>
</evidence>
<sequence>MAKEERAYSEDEIAARLKSELPHWRYENGWIRRKFKTHGWKGTLMVVNTVGHLAEAAWHHPDIAASYAWVEVKLQTHTAKGITDKDFELAKKIEEVVSWRPGKAGGALEGTPESDQRFAYVKYDD</sequence>
<organism evidence="5 7">
    <name type="scientific">Methylocystis rosea</name>
    <dbReference type="NCBI Taxonomy" id="173366"/>
    <lineage>
        <taxon>Bacteria</taxon>
        <taxon>Pseudomonadati</taxon>
        <taxon>Pseudomonadota</taxon>
        <taxon>Alphaproteobacteria</taxon>
        <taxon>Hyphomicrobiales</taxon>
        <taxon>Methylocystaceae</taxon>
        <taxon>Methylocystis</taxon>
    </lineage>
</organism>
<dbReference type="PANTHER" id="PTHR12599:SF0">
    <property type="entry name" value="PTERIN-4-ALPHA-CARBINOLAMINE DEHYDRATASE"/>
    <property type="match status" value="1"/>
</dbReference>
<keyword evidence="8" id="KW-1185">Reference proteome</keyword>
<evidence type="ECO:0000256" key="2">
    <source>
        <dbReference type="ARBA" id="ARBA00006472"/>
    </source>
</evidence>
<dbReference type="NCBIfam" id="NF002017">
    <property type="entry name" value="PRK00823.1-2"/>
    <property type="match status" value="1"/>
</dbReference>
<dbReference type="KEGG" id="mros:EHO51_01960"/>
<evidence type="ECO:0000313" key="5">
    <source>
        <dbReference type="EMBL" id="AZG75602.1"/>
    </source>
</evidence>
<protein>
    <recommendedName>
        <fullName evidence="3">4a-hydroxytetrahydrobiopterin dehydratase</fullName>
        <ecNumber evidence="3">4.2.1.96</ecNumber>
    </recommendedName>
</protein>
<keyword evidence="4 5" id="KW-0456">Lyase</keyword>
<dbReference type="SUPFAM" id="SSF55248">
    <property type="entry name" value="PCD-like"/>
    <property type="match status" value="1"/>
</dbReference>
<reference evidence="5 7" key="1">
    <citation type="submission" date="2018-11" db="EMBL/GenBank/DDBJ databases">
        <title>Genome squencing of methanotrophic bacteria isolated from alkaline groundwater in Korea.</title>
        <authorList>
            <person name="Nguyen L.N."/>
        </authorList>
    </citation>
    <scope>NUCLEOTIDE SEQUENCE [LARGE SCALE GENOMIC DNA]</scope>
    <source>
        <strain evidence="5 7">GW6</strain>
    </source>
</reference>
<comment type="catalytic activity">
    <reaction evidence="1">
        <text>(4aS,6R)-4a-hydroxy-L-erythro-5,6,7,8-tetrahydrobiopterin = (6R)-L-erythro-6,7-dihydrobiopterin + H2O</text>
        <dbReference type="Rhea" id="RHEA:11920"/>
        <dbReference type="ChEBI" id="CHEBI:15377"/>
        <dbReference type="ChEBI" id="CHEBI:15642"/>
        <dbReference type="ChEBI" id="CHEBI:43120"/>
        <dbReference type="EC" id="4.2.1.96"/>
    </reaction>
</comment>
<evidence type="ECO:0000313" key="6">
    <source>
        <dbReference type="EMBL" id="QGM93438.1"/>
    </source>
</evidence>
<dbReference type="CDD" id="cd00488">
    <property type="entry name" value="PCD_DCoH"/>
    <property type="match status" value="1"/>
</dbReference>
<accession>A0A3G8M384</accession>
<proteinExistence type="inferred from homology"/>
<dbReference type="InterPro" id="IPR001533">
    <property type="entry name" value="Pterin_deHydtase"/>
</dbReference>
<dbReference type="GO" id="GO:0006729">
    <property type="term" value="P:tetrahydrobiopterin biosynthetic process"/>
    <property type="evidence" value="ECO:0007669"/>
    <property type="project" value="InterPro"/>
</dbReference>
<reference evidence="8" key="2">
    <citation type="submission" date="2019-09" db="EMBL/GenBank/DDBJ databases">
        <title>Isolation and complete genome sequencing of Methylocystis species.</title>
        <authorList>
            <person name="Rumah B.L."/>
            <person name="Stead C.E."/>
            <person name="Stevens B.C."/>
            <person name="Minton N.P."/>
            <person name="Grosse-Honebrink A."/>
            <person name="Zhang Y."/>
        </authorList>
    </citation>
    <scope>NUCLEOTIDE SEQUENCE [LARGE SCALE GENOMIC DNA]</scope>
    <source>
        <strain evidence="8">BRCS1</strain>
    </source>
</reference>
<name>A0A3G8M384_9HYPH</name>
<dbReference type="GO" id="GO:0008124">
    <property type="term" value="F:4-alpha-hydroxytetrahydrobiopterin dehydratase activity"/>
    <property type="evidence" value="ECO:0007669"/>
    <property type="project" value="UniProtKB-EC"/>
</dbReference>
<reference evidence="6 8" key="3">
    <citation type="journal article" date="2021" name="AMB Express">
        <title>Isolation and characterisation of Methylocystis spp. for poly-3-hydroxybutyrate production using waste methane feedstocks.</title>
        <authorList>
            <person name="Rumah B.L."/>
            <person name="Stead C.E."/>
            <person name="Claxton Stevens B.H."/>
            <person name="Minton N.P."/>
            <person name="Grosse-Honebrink A."/>
            <person name="Zhang Y."/>
        </authorList>
    </citation>
    <scope>NUCLEOTIDE SEQUENCE [LARGE SCALE GENOMIC DNA]</scope>
    <source>
        <strain evidence="6 8">BRCS1</strain>
    </source>
</reference>
<evidence type="ECO:0000256" key="1">
    <source>
        <dbReference type="ARBA" id="ARBA00001554"/>
    </source>
</evidence>
<dbReference type="EMBL" id="CP034086">
    <property type="protein sequence ID" value="AZG75602.1"/>
    <property type="molecule type" value="Genomic_DNA"/>
</dbReference>
<comment type="similarity">
    <text evidence="2">Belongs to the pterin-4-alpha-carbinolamine dehydratase family.</text>
</comment>
<dbReference type="EC" id="4.2.1.96" evidence="3"/>
<dbReference type="RefSeq" id="WP_018407292.1">
    <property type="nucleotide sequence ID" value="NZ_CP034086.1"/>
</dbReference>
<dbReference type="EMBL" id="CP044328">
    <property type="protein sequence ID" value="QGM93438.1"/>
    <property type="molecule type" value="Genomic_DNA"/>
</dbReference>
<evidence type="ECO:0000256" key="3">
    <source>
        <dbReference type="ARBA" id="ARBA00013252"/>
    </source>
</evidence>
<dbReference type="InterPro" id="IPR036428">
    <property type="entry name" value="PCD_sf"/>
</dbReference>
<dbReference type="PANTHER" id="PTHR12599">
    <property type="entry name" value="PTERIN-4-ALPHA-CARBINOLAMINE DEHYDRATASE"/>
    <property type="match status" value="1"/>
</dbReference>
<evidence type="ECO:0000256" key="4">
    <source>
        <dbReference type="ARBA" id="ARBA00023239"/>
    </source>
</evidence>
<evidence type="ECO:0000313" key="8">
    <source>
        <dbReference type="Proteomes" id="UP000424673"/>
    </source>
</evidence>
<dbReference type="Pfam" id="PF01329">
    <property type="entry name" value="Pterin_4a"/>
    <property type="match status" value="1"/>
</dbReference>
<dbReference type="Proteomes" id="UP000273982">
    <property type="component" value="Chromosome"/>
</dbReference>
<dbReference type="Proteomes" id="UP000424673">
    <property type="component" value="Chromosome"/>
</dbReference>
<gene>
    <name evidence="5" type="ORF">EHO51_01960</name>
    <name evidence="6" type="ORF">F7D13_05040</name>
</gene>